<dbReference type="AlphaFoldDB" id="I4DKI9"/>
<keyword evidence="1" id="KW-1133">Transmembrane helix</keyword>
<dbReference type="EMBL" id="AK401807">
    <property type="protein sequence ID" value="BAM18429.1"/>
    <property type="molecule type" value="mRNA"/>
</dbReference>
<keyword evidence="1" id="KW-0812">Transmembrane</keyword>
<feature type="transmembrane region" description="Helical" evidence="1">
    <location>
        <begin position="21"/>
        <end position="42"/>
    </location>
</feature>
<evidence type="ECO:0000313" key="2">
    <source>
        <dbReference type="EMBL" id="BAM18429.1"/>
    </source>
</evidence>
<reference evidence="2" key="1">
    <citation type="journal article" date="2012" name="BMC Biol.">
        <title>Comprehensive microarray-based analysis for stage-specific larval camouflage pattern-associated genes in the swallowtail butterfly, Papilio xuthus.</title>
        <authorList>
            <person name="Futahashi R."/>
            <person name="Shirataki H."/>
            <person name="Narita T."/>
            <person name="Mita K."/>
            <person name="Fujiwara H."/>
        </authorList>
    </citation>
    <scope>NUCLEOTIDE SEQUENCE</scope>
    <source>
        <tissue evidence="2">Epidermis</tissue>
    </source>
</reference>
<name>I4DKI9_PAPXU</name>
<organism evidence="2">
    <name type="scientific">Papilio xuthus</name>
    <name type="common">Asian swallowtail butterfly</name>
    <dbReference type="NCBI Taxonomy" id="66420"/>
    <lineage>
        <taxon>Eukaryota</taxon>
        <taxon>Metazoa</taxon>
        <taxon>Ecdysozoa</taxon>
        <taxon>Arthropoda</taxon>
        <taxon>Hexapoda</taxon>
        <taxon>Insecta</taxon>
        <taxon>Pterygota</taxon>
        <taxon>Neoptera</taxon>
        <taxon>Endopterygota</taxon>
        <taxon>Lepidoptera</taxon>
        <taxon>Glossata</taxon>
        <taxon>Ditrysia</taxon>
        <taxon>Papilionoidea</taxon>
        <taxon>Papilionidae</taxon>
        <taxon>Papilioninae</taxon>
        <taxon>Papilio</taxon>
    </lineage>
</organism>
<accession>I4DKI9</accession>
<protein>
    <submittedName>
        <fullName evidence="2">Uncharacterized protein</fullName>
    </submittedName>
</protein>
<proteinExistence type="evidence at transcript level"/>
<sequence length="70" mass="8129">MLRIFLKTLRPLISTKVRNYFIAYIGIYCSYCAVYSVIFSFAPQSACGLCEVKTRSSQAQQHKRGFDFYQ</sequence>
<keyword evidence="1" id="KW-0472">Membrane</keyword>
<evidence type="ECO:0000256" key="1">
    <source>
        <dbReference type="SAM" id="Phobius"/>
    </source>
</evidence>